<keyword evidence="1" id="KW-0732">Signal</keyword>
<dbReference type="InterPro" id="IPR051200">
    <property type="entry name" value="Host-pathogen_enzymatic-act"/>
</dbReference>
<dbReference type="InterPro" id="IPR013783">
    <property type="entry name" value="Ig-like_fold"/>
</dbReference>
<dbReference type="InterPro" id="IPR011047">
    <property type="entry name" value="Quinoprotein_ADH-like_sf"/>
</dbReference>
<feature type="chain" id="PRO_5024907890" evidence="1">
    <location>
        <begin position="20"/>
        <end position="865"/>
    </location>
</feature>
<dbReference type="PANTHER" id="PTHR47197:SF3">
    <property type="entry name" value="DIHYDRO-HEME D1 DEHYDROGENASE"/>
    <property type="match status" value="1"/>
</dbReference>
<proteinExistence type="predicted"/>
<protein>
    <submittedName>
        <fullName evidence="2">Uncharacterized protein</fullName>
    </submittedName>
</protein>
<reference evidence="2 3" key="1">
    <citation type="submission" date="2019-08" db="EMBL/GenBank/DDBJ databases">
        <title>Complete genome sequence of Candidatus Uab amorphum.</title>
        <authorList>
            <person name="Shiratori T."/>
            <person name="Suzuki S."/>
            <person name="Kakizawa Y."/>
            <person name="Ishida K."/>
        </authorList>
    </citation>
    <scope>NUCLEOTIDE SEQUENCE [LARGE SCALE GENOMIC DNA]</scope>
    <source>
        <strain evidence="2 3">SRT547</strain>
    </source>
</reference>
<dbReference type="InterPro" id="IPR011048">
    <property type="entry name" value="Haem_d1_sf"/>
</dbReference>
<dbReference type="Proteomes" id="UP000326354">
    <property type="component" value="Chromosome"/>
</dbReference>
<sequence length="865" mass="93907">MIKCKSILLVVFTSMLLCANGYGEKTTTRGFKKLQGFKYSQPIIIAVVGSPITASTPSFTQGLASKFEISPALPQGFVFDTKTGVISGVPTVGSEKALSGFTVTAFNPVSNTSTLVEIVIQPLQKFLVVDHENSRFHILNLATQQVTVFDNFGLPTCSAFGNGRFAVATENDGIIFIDAVTNEVQQIIKVAEFLAADANLLFRDNHFFYADEEIGGLIIDSSGDENVIVAEIPFDEGILGSATFVEEFFAVPTFFPDGEFPSALALVNTTTGEIEDEIALEGGGTISVAVGNGIIAYTDDTFANISFIDIETQDFIDFFFFDRLPTQVLFGNNFFATVVPEEDGERSEVIFYYAVDRNISELVSFQLEGAVHLDFGNNRFLIANQTNGTVSVVEVGVNGDGLPFANIVSTIEVNSTPSNIVFGGNHFLVSHRFDDTAILIDAISGEKVANINNISVNFTNPLSSGQSCFSFDNNSSFCVVHDQRQAFIINGNTNGIERQFFVGGPPRQKLPANYLELRKKICRSLRKYKHSKDPKIKQKIEEYKKELARLRAIKNSQKVAVSPLPKSPQRFSKLSPKLAAFSDGKFFAIVANNVIVIDATTHKKLSTNFIFAPQTIIGTDEHVAIATTNGVSIRRSSDFNEVAFVNFANTPFDIVFGNNLLMAVSTNEVKIFDITGNVSKVFSEPAVIGAATLAFGDNHFAVHGLRTTLIDATTFDIVLTLDHGSSTPADTVTFGNGQFVTSHRNDDRVRLINIAQTKTVAEVLSEGEPVATTFGDNRFVSINNIANTLDLINATTKTKVAQVAVDVLPDFVLFGNNRFVVGCGNGNIDAVVTIVDSLRNKKMASVFAPFQTTGGYLSIAFNPSK</sequence>
<dbReference type="KEGG" id="uam:UABAM_04582"/>
<evidence type="ECO:0000256" key="1">
    <source>
        <dbReference type="SAM" id="SignalP"/>
    </source>
</evidence>
<dbReference type="PANTHER" id="PTHR47197">
    <property type="entry name" value="PROTEIN NIRF"/>
    <property type="match status" value="1"/>
</dbReference>
<name>A0A5S9F4W1_UABAM</name>
<feature type="signal peptide" evidence="1">
    <location>
        <begin position="1"/>
        <end position="19"/>
    </location>
</feature>
<dbReference type="Gene3D" id="2.60.40.10">
    <property type="entry name" value="Immunoglobulins"/>
    <property type="match status" value="1"/>
</dbReference>
<gene>
    <name evidence="2" type="ORF">UABAM_04582</name>
</gene>
<accession>A0A5S9F4W1</accession>
<evidence type="ECO:0000313" key="3">
    <source>
        <dbReference type="Proteomes" id="UP000326354"/>
    </source>
</evidence>
<organism evidence="2 3">
    <name type="scientific">Uabimicrobium amorphum</name>
    <dbReference type="NCBI Taxonomy" id="2596890"/>
    <lineage>
        <taxon>Bacteria</taxon>
        <taxon>Pseudomonadati</taxon>
        <taxon>Planctomycetota</taxon>
        <taxon>Candidatus Uabimicrobiia</taxon>
        <taxon>Candidatus Uabimicrobiales</taxon>
        <taxon>Candidatus Uabimicrobiaceae</taxon>
        <taxon>Candidatus Uabimicrobium</taxon>
    </lineage>
</organism>
<dbReference type="EMBL" id="AP019860">
    <property type="protein sequence ID" value="BBM86196.1"/>
    <property type="molecule type" value="Genomic_DNA"/>
</dbReference>
<dbReference type="RefSeq" id="WP_151970264.1">
    <property type="nucleotide sequence ID" value="NZ_AP019860.1"/>
</dbReference>
<evidence type="ECO:0000313" key="2">
    <source>
        <dbReference type="EMBL" id="BBM86196.1"/>
    </source>
</evidence>
<dbReference type="OrthoDB" id="641420at2"/>
<dbReference type="AlphaFoldDB" id="A0A5S9F4W1"/>
<keyword evidence="3" id="KW-1185">Reference proteome</keyword>
<dbReference type="SUPFAM" id="SSF51004">
    <property type="entry name" value="C-terminal (heme d1) domain of cytochrome cd1-nitrite reductase"/>
    <property type="match status" value="1"/>
</dbReference>
<dbReference type="SUPFAM" id="SSF50998">
    <property type="entry name" value="Quinoprotein alcohol dehydrogenase-like"/>
    <property type="match status" value="1"/>
</dbReference>
<dbReference type="Pfam" id="PF05345">
    <property type="entry name" value="He_PIG"/>
    <property type="match status" value="1"/>
</dbReference>